<accession>A0AAD6N3M9</accession>
<gene>
    <name evidence="3" type="ORF">N7460_012341</name>
</gene>
<feature type="transmembrane region" description="Helical" evidence="1">
    <location>
        <begin position="328"/>
        <end position="347"/>
    </location>
</feature>
<dbReference type="Proteomes" id="UP001219568">
    <property type="component" value="Unassembled WGS sequence"/>
</dbReference>
<keyword evidence="4" id="KW-1185">Reference proteome</keyword>
<feature type="transmembrane region" description="Helical" evidence="1">
    <location>
        <begin position="288"/>
        <end position="308"/>
    </location>
</feature>
<feature type="transmembrane region" description="Helical" evidence="1">
    <location>
        <begin position="29"/>
        <end position="50"/>
    </location>
</feature>
<comment type="caution">
    <text evidence="3">The sequence shown here is derived from an EMBL/GenBank/DDBJ whole genome shotgun (WGS) entry which is preliminary data.</text>
</comment>
<dbReference type="EMBL" id="JAQJZL010000015">
    <property type="protein sequence ID" value="KAJ6027524.1"/>
    <property type="molecule type" value="Genomic_DNA"/>
</dbReference>
<feature type="chain" id="PRO_5042135238" evidence="2">
    <location>
        <begin position="20"/>
        <end position="357"/>
    </location>
</feature>
<reference evidence="3" key="2">
    <citation type="submission" date="2023-01" db="EMBL/GenBank/DDBJ databases">
        <authorList>
            <person name="Petersen C."/>
        </authorList>
    </citation>
    <scope>NUCLEOTIDE SEQUENCE</scope>
    <source>
        <strain evidence="3">IBT 15450</strain>
    </source>
</reference>
<reference evidence="3" key="1">
    <citation type="journal article" date="2023" name="IMA Fungus">
        <title>Comparative genomic study of the Penicillium genus elucidates a diverse pangenome and 15 lateral gene transfer events.</title>
        <authorList>
            <person name="Petersen C."/>
            <person name="Sorensen T."/>
            <person name="Nielsen M.R."/>
            <person name="Sondergaard T.E."/>
            <person name="Sorensen J.L."/>
            <person name="Fitzpatrick D.A."/>
            <person name="Frisvad J.C."/>
            <person name="Nielsen K.L."/>
        </authorList>
    </citation>
    <scope>NUCLEOTIDE SEQUENCE</scope>
    <source>
        <strain evidence="3">IBT 15450</strain>
    </source>
</reference>
<dbReference type="AlphaFoldDB" id="A0AAD6N3M9"/>
<feature type="transmembrane region" description="Helical" evidence="1">
    <location>
        <begin position="189"/>
        <end position="215"/>
    </location>
</feature>
<keyword evidence="2" id="KW-0732">Signal</keyword>
<evidence type="ECO:0000256" key="2">
    <source>
        <dbReference type="SAM" id="SignalP"/>
    </source>
</evidence>
<feature type="transmembrane region" description="Helical" evidence="1">
    <location>
        <begin position="241"/>
        <end position="267"/>
    </location>
</feature>
<feature type="signal peptide" evidence="2">
    <location>
        <begin position="1"/>
        <end position="19"/>
    </location>
</feature>
<name>A0AAD6N3M9_PENCN</name>
<keyword evidence="1" id="KW-0472">Membrane</keyword>
<evidence type="ECO:0000313" key="3">
    <source>
        <dbReference type="EMBL" id="KAJ6027524.1"/>
    </source>
</evidence>
<protein>
    <submittedName>
        <fullName evidence="3">Uncharacterized protein</fullName>
    </submittedName>
</protein>
<evidence type="ECO:0000256" key="1">
    <source>
        <dbReference type="SAM" id="Phobius"/>
    </source>
</evidence>
<feature type="transmembrane region" description="Helical" evidence="1">
    <location>
        <begin position="62"/>
        <end position="81"/>
    </location>
</feature>
<keyword evidence="1" id="KW-1133">Transmembrane helix</keyword>
<sequence>MSCLWMLAAVLLSQYLVSSISLAFTARESISRQLCIFFLHVLAVLEIHCLSFLPGSELLRGVFAFFCIVKLLHFISLFLVLQVEIHQLVQTASSSFFTRLCAGLNCVSSTRGIGTPWEVKTWPRRREPPKGQYIAKAIVVLSWQYLALDLLNFGALKYFHRNWPNTLAAGAEFLSPGSTKEQLMARIPLSCILVANLRLLFAMIYGLLATISVLLNLNSPKDWPPLFGSMRHLRTFSIRRFWGAVYAGVSDNLGAIFLFFITIPLMITLEDVYRDRVGGTTHSGRMGILGFLWGLAWLYVCVPWFAYAALRLPVNTNAVMPFSFVERFGSQAVMGAVVSGGLLWAFVGNGRSHGEKS</sequence>
<organism evidence="3 4">
    <name type="scientific">Penicillium canescens</name>
    <dbReference type="NCBI Taxonomy" id="5083"/>
    <lineage>
        <taxon>Eukaryota</taxon>
        <taxon>Fungi</taxon>
        <taxon>Dikarya</taxon>
        <taxon>Ascomycota</taxon>
        <taxon>Pezizomycotina</taxon>
        <taxon>Eurotiomycetes</taxon>
        <taxon>Eurotiomycetidae</taxon>
        <taxon>Eurotiales</taxon>
        <taxon>Aspergillaceae</taxon>
        <taxon>Penicillium</taxon>
    </lineage>
</organism>
<proteinExistence type="predicted"/>
<evidence type="ECO:0000313" key="4">
    <source>
        <dbReference type="Proteomes" id="UP001219568"/>
    </source>
</evidence>
<keyword evidence="1" id="KW-0812">Transmembrane</keyword>